<dbReference type="SUPFAM" id="SSF49503">
    <property type="entry name" value="Cupredoxins"/>
    <property type="match status" value="1"/>
</dbReference>
<evidence type="ECO:0000313" key="4">
    <source>
        <dbReference type="Proteomes" id="UP000034544"/>
    </source>
</evidence>
<dbReference type="PANTHER" id="PTHR36507">
    <property type="entry name" value="BLL1555 PROTEIN"/>
    <property type="match status" value="1"/>
</dbReference>
<feature type="transmembrane region" description="Helical" evidence="1">
    <location>
        <begin position="16"/>
        <end position="34"/>
    </location>
</feature>
<dbReference type="InterPro" id="IPR028096">
    <property type="entry name" value="EfeO_Cupredoxin"/>
</dbReference>
<keyword evidence="1" id="KW-0472">Membrane</keyword>
<keyword evidence="1" id="KW-0812">Transmembrane</keyword>
<name>A0A0G0YDR9_UNCKA</name>
<keyword evidence="1" id="KW-1133">Transmembrane helix</keyword>
<proteinExistence type="predicted"/>
<accession>A0A0G0YDR9</accession>
<dbReference type="AlphaFoldDB" id="A0A0G0YDR9"/>
<evidence type="ECO:0000256" key="1">
    <source>
        <dbReference type="SAM" id="Phobius"/>
    </source>
</evidence>
<reference evidence="3 4" key="1">
    <citation type="journal article" date="2015" name="Nature">
        <title>rRNA introns, odd ribosomes, and small enigmatic genomes across a large radiation of phyla.</title>
        <authorList>
            <person name="Brown C.T."/>
            <person name="Hug L.A."/>
            <person name="Thomas B.C."/>
            <person name="Sharon I."/>
            <person name="Castelle C.J."/>
            <person name="Singh A."/>
            <person name="Wilkins M.J."/>
            <person name="Williams K.H."/>
            <person name="Banfield J.F."/>
        </authorList>
    </citation>
    <scope>NUCLEOTIDE SEQUENCE [LARGE SCALE GENOMIC DNA]</scope>
</reference>
<gene>
    <name evidence="3" type="ORF">UU59_C0003G0006</name>
</gene>
<evidence type="ECO:0000313" key="3">
    <source>
        <dbReference type="EMBL" id="KKS07706.1"/>
    </source>
</evidence>
<dbReference type="Pfam" id="PF13473">
    <property type="entry name" value="Cupredoxin_1"/>
    <property type="match status" value="1"/>
</dbReference>
<dbReference type="Proteomes" id="UP000034544">
    <property type="component" value="Unassembled WGS sequence"/>
</dbReference>
<dbReference type="PANTHER" id="PTHR36507:SF1">
    <property type="entry name" value="BLL1555 PROTEIN"/>
    <property type="match status" value="1"/>
</dbReference>
<dbReference type="InterPro" id="IPR052721">
    <property type="entry name" value="ET_Amicyanin"/>
</dbReference>
<dbReference type="InterPro" id="IPR008972">
    <property type="entry name" value="Cupredoxin"/>
</dbReference>
<organism evidence="3 4">
    <name type="scientific">candidate division WWE3 bacterium GW2011_GWE1_41_27</name>
    <dbReference type="NCBI Taxonomy" id="1619131"/>
    <lineage>
        <taxon>Bacteria</taxon>
        <taxon>Katanobacteria</taxon>
    </lineage>
</organism>
<dbReference type="Gene3D" id="2.60.40.420">
    <property type="entry name" value="Cupredoxins - blue copper proteins"/>
    <property type="match status" value="1"/>
</dbReference>
<protein>
    <recommendedName>
        <fullName evidence="2">EfeO-type cupredoxin-like domain-containing protein</fullName>
    </recommendedName>
</protein>
<comment type="caution">
    <text evidence="3">The sequence shown here is derived from an EMBL/GenBank/DDBJ whole genome shotgun (WGS) entry which is preliminary data.</text>
</comment>
<sequence>MKKREQQKYRNENGNILLLILVLGAVVAGVVMLYPRFMTTKVEEPEKEVMLGANFETPAVEIKITGDGYEPAVVTIKKGARVTWVNTDKEPHSLSSVENFGSNRIDIEVDEILEAEDSLEIPFEQTGTFKYEDKDDTDKYQGVIVVE</sequence>
<evidence type="ECO:0000259" key="2">
    <source>
        <dbReference type="Pfam" id="PF13473"/>
    </source>
</evidence>
<feature type="domain" description="EfeO-type cupredoxin-like" evidence="2">
    <location>
        <begin position="54"/>
        <end position="146"/>
    </location>
</feature>
<dbReference type="EMBL" id="LCBF01000003">
    <property type="protein sequence ID" value="KKS07706.1"/>
    <property type="molecule type" value="Genomic_DNA"/>
</dbReference>